<feature type="domain" description="GTA TIM-barrel-like" evidence="1">
    <location>
        <begin position="475"/>
        <end position="771"/>
    </location>
</feature>
<dbReference type="Gene3D" id="3.20.20.80">
    <property type="entry name" value="Glycosidases"/>
    <property type="match status" value="1"/>
</dbReference>
<evidence type="ECO:0000259" key="2">
    <source>
        <dbReference type="Pfam" id="PF13550"/>
    </source>
</evidence>
<feature type="domain" description="Rcc01698-like C-terminal" evidence="3">
    <location>
        <begin position="1084"/>
        <end position="1184"/>
    </location>
</feature>
<evidence type="ECO:0000259" key="3">
    <source>
        <dbReference type="Pfam" id="PF23666"/>
    </source>
</evidence>
<evidence type="ECO:0000259" key="1">
    <source>
        <dbReference type="Pfam" id="PF13547"/>
    </source>
</evidence>
<feature type="domain" description="Tip attachment protein J" evidence="2">
    <location>
        <begin position="830"/>
        <end position="992"/>
    </location>
</feature>
<proteinExistence type="predicted"/>
<dbReference type="Proteomes" id="UP000244446">
    <property type="component" value="Unassembled WGS sequence"/>
</dbReference>
<dbReference type="Pfam" id="PF13547">
    <property type="entry name" value="GTA_TIM"/>
    <property type="match status" value="1"/>
</dbReference>
<sequence>MATILLSAAGAAIGGSVGGTIAGLSMAAVGRFAGGIIGRSIDQRLLGQGSDVVESGRASRLRLTGSGEGDAIAQVYGRMRVAGQIIWATEFREEVSTSRAGGGKGAPKGPTVRQFSYSVSIALALCEGEISHVGRVWADGSEIARDSLAMRVYTGTRDQLPDPRIEAVEGAGSVPAYRGTAYVVIEDLDLGEYGNRVPQFTFEVTRPSQSAQDPDGLDPARSVRAVALLPGSGEYALATTPVTMNFGPGSSQLANVNTPSGKSDFLTSLDNMTGELPLCRATSLVVSWFGNDLRCGACSLQPKVEQAQFDSSNMPWQVAGLTRKTAPQVPKTGDGAAIYGGTPTDASVIEAIEALKDAGQDVMFYPFILMDQIGGNSLPDPYSNADSQPPLPWRGRITLSDAPGRAASPDGTAQADAEVAAFFGTASAADFETGKEEAPPPVFDGSAKEGNFFQWMRQATPVDSGPVRYSGPEEWGYRRFILHNAALCAAAGGVESFCIGSEMRGLTQIRSANGGFPAVEALIELAAEVRALLGPDVKIGYAADWSEYFGYQPQDGTGDRYFHLDPLWADENIDFIGIDNYMPLSDWRDGTDHADAKWDSIYNLDYLKANIEGGEGYDWFYHSPEATEAQIRTPITDDEYGEPWVWRYKDIRNWWLNGHHDRIDGVRVSQPSAWVPQSKPIRFTEIGCAAVDKGTNEPNKFVDVKSSESALPKFSDGRRDDLIQRQYLRAMRSYWTDPAHNPVSQEYGAPMIDMDRAHVWAWDARPFPFFPNNQTLWDDGRNHARGHWITGRTSALSLATLVEEIAGRAGLTQLDTSRLHGWVSGYAVDQVGDARSALQPLMLRYGFDAIERDGFLIFRMRDGLPDAQIAMDHLVRDDETGTRLDETRASAVEIAGRVRLRFVEADADFDVIAEEAVLPDDATHAVSTSEVPLAMTRAEGRAVTERWLSEARVATDTVRLTLPPSQLALGAGDVIALDEDGGKGLFRIDRVEQMGNAQRIDGVRIEPESYRPLEMADNAPSVRPFVPPVPVLPFFLDLPLMSGDEVPHAPHLAVTGQPWPGTVALHVSGSDANYRLDSLIEARATIGILETSLAPAPAGHFDNGAPLTVRMLSGRLESVEEAALLNGANLCAVGDGTPDGWELMQFRDAVLVGPDTYLLSRRLRGQLGTESAGQSGWPEGSFVVLLDGIPRQIDLPDTMRRRARHYRIGPAGRSVDDPSYQHAVAAFEGVGLRPYSPAHLRAAVQQDGTVAAIWIRRTRIDGDRWDTPEVPLGEESESYLLRVIKDGAVLHETILTAPEWHYDPAMQAMDGATMPFEVHVAQISAKFGPGVFAQAVAGG</sequence>
<dbReference type="InterPro" id="IPR017853">
    <property type="entry name" value="GH"/>
</dbReference>
<dbReference type="Pfam" id="PF23666">
    <property type="entry name" value="Rcc01698_C"/>
    <property type="match status" value="1"/>
</dbReference>
<dbReference type="Pfam" id="PF13550">
    <property type="entry name" value="Phage-tail_3"/>
    <property type="match status" value="1"/>
</dbReference>
<evidence type="ECO:0000313" key="4">
    <source>
        <dbReference type="EMBL" id="PVA10596.1"/>
    </source>
</evidence>
<protein>
    <submittedName>
        <fullName evidence="4">Host specificity protein</fullName>
    </submittedName>
</protein>
<accession>A0A2T7G871</accession>
<dbReference type="InterPro" id="IPR032876">
    <property type="entry name" value="J_dom"/>
</dbReference>
<dbReference type="RefSeq" id="WP_108691455.1">
    <property type="nucleotide sequence ID" value="NZ_QCYH01000003.1"/>
</dbReference>
<dbReference type="InterPro" id="IPR025195">
    <property type="entry name" value="GTA_TIM_dom"/>
</dbReference>
<name>A0A2T7G871_9RHOB</name>
<gene>
    <name evidence="4" type="ORF">DC366_06745</name>
</gene>
<dbReference type="CDD" id="cd19607">
    <property type="entry name" value="GTA_TIM-barrel-like"/>
    <property type="match status" value="1"/>
</dbReference>
<organism evidence="4 5">
    <name type="scientific">Pelagivirga sediminicola</name>
    <dbReference type="NCBI Taxonomy" id="2170575"/>
    <lineage>
        <taxon>Bacteria</taxon>
        <taxon>Pseudomonadati</taxon>
        <taxon>Pseudomonadota</taxon>
        <taxon>Alphaproteobacteria</taxon>
        <taxon>Rhodobacterales</taxon>
        <taxon>Paracoccaceae</taxon>
        <taxon>Pelagivirga</taxon>
    </lineage>
</organism>
<dbReference type="SUPFAM" id="SSF51445">
    <property type="entry name" value="(Trans)glycosidases"/>
    <property type="match status" value="1"/>
</dbReference>
<keyword evidence="5" id="KW-1185">Reference proteome</keyword>
<dbReference type="EMBL" id="QCYH01000003">
    <property type="protein sequence ID" value="PVA10596.1"/>
    <property type="molecule type" value="Genomic_DNA"/>
</dbReference>
<reference evidence="4 5" key="1">
    <citation type="submission" date="2018-04" db="EMBL/GenBank/DDBJ databases">
        <title>Pelagivirga bohaiensis gen. nov., sp. nov., a bacterium isolated from the Bohai Sea.</title>
        <authorList>
            <person name="Ji X."/>
        </authorList>
    </citation>
    <scope>NUCLEOTIDE SEQUENCE [LARGE SCALE GENOMIC DNA]</scope>
    <source>
        <strain evidence="4 5">BH-SD19</strain>
    </source>
</reference>
<evidence type="ECO:0000313" key="5">
    <source>
        <dbReference type="Proteomes" id="UP000244446"/>
    </source>
</evidence>
<dbReference type="OrthoDB" id="8445115at2"/>
<comment type="caution">
    <text evidence="4">The sequence shown here is derived from an EMBL/GenBank/DDBJ whole genome shotgun (WGS) entry which is preliminary data.</text>
</comment>
<dbReference type="InterPro" id="IPR056490">
    <property type="entry name" value="Rcc01698_C"/>
</dbReference>